<evidence type="ECO:0000313" key="2">
    <source>
        <dbReference type="EMBL" id="KKA25524.1"/>
    </source>
</evidence>
<dbReference type="GO" id="GO:0016491">
    <property type="term" value="F:oxidoreductase activity"/>
    <property type="evidence" value="ECO:0007669"/>
    <property type="project" value="UniProtKB-KW"/>
</dbReference>
<evidence type="ECO:0000256" key="1">
    <source>
        <dbReference type="ARBA" id="ARBA00023002"/>
    </source>
</evidence>
<dbReference type="PANTHER" id="PTHR35870">
    <property type="entry name" value="PROTEIN, PUTATIVE (AFU_ORTHOLOGUE AFUA_5G03330)-RELATED"/>
    <property type="match status" value="1"/>
</dbReference>
<organism evidence="2 3">
    <name type="scientific">Rasamsonia emersonii (strain ATCC 16479 / CBS 393.64 / IMI 116815)</name>
    <dbReference type="NCBI Taxonomy" id="1408163"/>
    <lineage>
        <taxon>Eukaryota</taxon>
        <taxon>Fungi</taxon>
        <taxon>Dikarya</taxon>
        <taxon>Ascomycota</taxon>
        <taxon>Pezizomycotina</taxon>
        <taxon>Eurotiomycetes</taxon>
        <taxon>Eurotiomycetidae</taxon>
        <taxon>Eurotiales</taxon>
        <taxon>Trichocomaceae</taxon>
        <taxon>Rasamsonia</taxon>
    </lineage>
</organism>
<dbReference type="STRING" id="1408163.A0A0F4Z4R7"/>
<keyword evidence="1" id="KW-0560">Oxidoreductase</keyword>
<sequence>MFSVASYLSRFFSSRSDHAIRIPSVKIHEIETAVEKSARALKHLLKLNHVNFAVLYNERRFHNHMPHLLSSAYLLGADANHLNRLYDVDSKFLEPWTDAPSEISTFDWRDYLGKREYQRAFVDFFEDEVVRQGYDWKTVLNKFLFEGKEPLINSVLADLGHPLIHIGYALEMSSREVGMEGLALAATCYSDLHKYLDDPSYFQAEPSYRSLSPFEILDRVRTDNRFNGLFATPGSHNLETIFREREAALLNHWNAWKIEDPVKQFRDSQEAAAALLVGTDTEQYDFFLVHVLTTSHAVRILLPLIPEAFHIALVRQWWLVTLAIYIAQLRPEIKLDRILGYNPGAGRDWNWATRQAIEGKHSTDPHYVKAIRALKEAAHTWGDPDRFYEKAAVRFAAEFAGWGGFVGSSFQAD</sequence>
<dbReference type="EMBL" id="LASV01000018">
    <property type="protein sequence ID" value="KKA25524.1"/>
    <property type="molecule type" value="Genomic_DNA"/>
</dbReference>
<proteinExistence type="predicted"/>
<name>A0A0F4Z4R7_RASE3</name>
<accession>A0A0F4Z4R7</accession>
<dbReference type="RefSeq" id="XP_013332136.1">
    <property type="nucleotide sequence ID" value="XM_013476682.1"/>
</dbReference>
<protein>
    <submittedName>
        <fullName evidence="2">MGS207 protein</fullName>
    </submittedName>
</protein>
<keyword evidence="3" id="KW-1185">Reference proteome</keyword>
<dbReference type="Proteomes" id="UP000053958">
    <property type="component" value="Unassembled WGS sequence"/>
</dbReference>
<dbReference type="Pfam" id="PF14027">
    <property type="entry name" value="Questin_oxidase"/>
    <property type="match status" value="1"/>
</dbReference>
<reference evidence="2 3" key="1">
    <citation type="submission" date="2015-04" db="EMBL/GenBank/DDBJ databases">
        <authorList>
            <person name="Heijne W.H."/>
            <person name="Fedorova N.D."/>
            <person name="Nierman W.C."/>
            <person name="Vollebregt A.W."/>
            <person name="Zhao Z."/>
            <person name="Wu L."/>
            <person name="Kumar M."/>
            <person name="Stam H."/>
            <person name="van den Berg M.A."/>
            <person name="Pel H.J."/>
        </authorList>
    </citation>
    <scope>NUCLEOTIDE SEQUENCE [LARGE SCALE GENOMIC DNA]</scope>
    <source>
        <strain evidence="2 3">CBS 393.64</strain>
    </source>
</reference>
<dbReference type="AlphaFoldDB" id="A0A0F4Z4R7"/>
<comment type="caution">
    <text evidence="2">The sequence shown here is derived from an EMBL/GenBank/DDBJ whole genome shotgun (WGS) entry which is preliminary data.</text>
</comment>
<dbReference type="OrthoDB" id="10265971at2759"/>
<evidence type="ECO:0000313" key="3">
    <source>
        <dbReference type="Proteomes" id="UP000053958"/>
    </source>
</evidence>
<dbReference type="GeneID" id="25312458"/>
<dbReference type="InterPro" id="IPR025337">
    <property type="entry name" value="Questin_oxidase-like"/>
</dbReference>
<dbReference type="PANTHER" id="PTHR35870:SF6">
    <property type="entry name" value="MGS207 PROTEIN"/>
    <property type="match status" value="1"/>
</dbReference>
<gene>
    <name evidence="2" type="ORF">T310_0404</name>
</gene>